<protein>
    <recommendedName>
        <fullName evidence="1">F-box associated beta-propeller type 3 domain-containing protein</fullName>
    </recommendedName>
</protein>
<comment type="caution">
    <text evidence="2">The sequence shown here is derived from an EMBL/GenBank/DDBJ whole genome shotgun (WGS) entry which is preliminary data.</text>
</comment>
<evidence type="ECO:0000259" key="1">
    <source>
        <dbReference type="Pfam" id="PF08268"/>
    </source>
</evidence>
<organism evidence="2 3">
    <name type="scientific">Heracleum sosnowskyi</name>
    <dbReference type="NCBI Taxonomy" id="360622"/>
    <lineage>
        <taxon>Eukaryota</taxon>
        <taxon>Viridiplantae</taxon>
        <taxon>Streptophyta</taxon>
        <taxon>Embryophyta</taxon>
        <taxon>Tracheophyta</taxon>
        <taxon>Spermatophyta</taxon>
        <taxon>Magnoliopsida</taxon>
        <taxon>eudicotyledons</taxon>
        <taxon>Gunneridae</taxon>
        <taxon>Pentapetalae</taxon>
        <taxon>asterids</taxon>
        <taxon>campanulids</taxon>
        <taxon>Apiales</taxon>
        <taxon>Apiaceae</taxon>
        <taxon>Apioideae</taxon>
        <taxon>apioid superclade</taxon>
        <taxon>Tordylieae</taxon>
        <taxon>Tordyliinae</taxon>
        <taxon>Heracleum</taxon>
    </lineage>
</organism>
<dbReference type="Pfam" id="PF08268">
    <property type="entry name" value="FBA_3"/>
    <property type="match status" value="1"/>
</dbReference>
<sequence length="244" mass="28872">MRRNFSFIQSNVRQEFMKVYSLDGLIHGINVSTQKYRIRNPDTKQFLELPDPHKGIHQIMFAYVPSTLNYKIVLIYVDKNNMECYEILSVENNKLSWRLLKMPTKDYLERNRKKFCMMLFSDVVHCLCVIANMNDMVGEVISLDLETEQFAVVNLPKVGAELCVSVLENYKKQKWSKKESLFPLKLTKKLEVDGRIVPYLVDRFEKLWFWVKEAREPISCDIKTKRIRSKCAHRHSLVRLEGMQ</sequence>
<proteinExistence type="predicted"/>
<reference evidence="2" key="1">
    <citation type="submission" date="2023-02" db="EMBL/GenBank/DDBJ databases">
        <title>Genome of toxic invasive species Heracleum sosnowskyi carries increased number of genes despite the absence of recent whole-genome duplications.</title>
        <authorList>
            <person name="Schelkunov M."/>
            <person name="Shtratnikova V."/>
            <person name="Makarenko M."/>
            <person name="Klepikova A."/>
            <person name="Omelchenko D."/>
            <person name="Novikova G."/>
            <person name="Obukhova E."/>
            <person name="Bogdanov V."/>
            <person name="Penin A."/>
            <person name="Logacheva M."/>
        </authorList>
    </citation>
    <scope>NUCLEOTIDE SEQUENCE</scope>
    <source>
        <strain evidence="2">Hsosn_3</strain>
        <tissue evidence="2">Leaf</tissue>
    </source>
</reference>
<gene>
    <name evidence="2" type="ORF">POM88_031382</name>
</gene>
<keyword evidence="3" id="KW-1185">Reference proteome</keyword>
<dbReference type="InterPro" id="IPR013187">
    <property type="entry name" value="F-box-assoc_dom_typ3"/>
</dbReference>
<dbReference type="Proteomes" id="UP001237642">
    <property type="component" value="Unassembled WGS sequence"/>
</dbReference>
<feature type="domain" description="F-box associated beta-propeller type 3" evidence="1">
    <location>
        <begin position="16"/>
        <end position="158"/>
    </location>
</feature>
<evidence type="ECO:0000313" key="2">
    <source>
        <dbReference type="EMBL" id="KAK1375189.1"/>
    </source>
</evidence>
<reference evidence="2" key="2">
    <citation type="submission" date="2023-05" db="EMBL/GenBank/DDBJ databases">
        <authorList>
            <person name="Schelkunov M.I."/>
        </authorList>
    </citation>
    <scope>NUCLEOTIDE SEQUENCE</scope>
    <source>
        <strain evidence="2">Hsosn_3</strain>
        <tissue evidence="2">Leaf</tissue>
    </source>
</reference>
<dbReference type="PANTHER" id="PTHR31111:SF138">
    <property type="entry name" value="F-BOX ASSOCIATED DOMAIN-CONTAINING PROTEIN"/>
    <property type="match status" value="1"/>
</dbReference>
<accession>A0AAD8HXB0</accession>
<name>A0AAD8HXB0_9APIA</name>
<evidence type="ECO:0000313" key="3">
    <source>
        <dbReference type="Proteomes" id="UP001237642"/>
    </source>
</evidence>
<dbReference type="PANTHER" id="PTHR31111">
    <property type="entry name" value="BNAA05G37150D PROTEIN-RELATED"/>
    <property type="match status" value="1"/>
</dbReference>
<dbReference type="EMBL" id="JAUIZM010000007">
    <property type="protein sequence ID" value="KAK1375189.1"/>
    <property type="molecule type" value="Genomic_DNA"/>
</dbReference>
<dbReference type="AlphaFoldDB" id="A0AAD8HXB0"/>